<feature type="compositionally biased region" description="Basic and acidic residues" evidence="1">
    <location>
        <begin position="21"/>
        <end position="33"/>
    </location>
</feature>
<proteinExistence type="predicted"/>
<comment type="caution">
    <text evidence="2">The sequence shown here is derived from an EMBL/GenBank/DDBJ whole genome shotgun (WGS) entry which is preliminary data.</text>
</comment>
<evidence type="ECO:0000313" key="2">
    <source>
        <dbReference type="EMBL" id="KAK8164221.1"/>
    </source>
</evidence>
<feature type="compositionally biased region" description="Polar residues" evidence="1">
    <location>
        <begin position="296"/>
        <end position="305"/>
    </location>
</feature>
<feature type="region of interest" description="Disordered" evidence="1">
    <location>
        <begin position="220"/>
        <end position="242"/>
    </location>
</feature>
<name>A0ABR1XRN2_9PEZI</name>
<feature type="compositionally biased region" description="Polar residues" evidence="1">
    <location>
        <begin position="422"/>
        <end position="442"/>
    </location>
</feature>
<sequence length="442" mass="47813">MPDRRPYITGPLKNPAPPKPIAEEKYGEDRRWELIPTRPRRSLDENVVPVESVEKDDAASTRPLDAAPIFYIPDHTRSTKQKTPSDVAPDEDIPGFSPPPLTSDSSSPHGGSLGAGRSDSVSTPGVEECLPLRRMSIAYLLRGGGNGEEPQFDDDHERHDPLDTKFEHSGQHSNGDLPNYDAVGEEHGRGVFRPSFGQYVREGLTASISALLGNINQHSRDADISDDAEADENGKETYVISPGPEEVVSEATSEAEPFSPTDFALLHQERRKAMDGTLRDIGSQFEDLSVKETGRSSDAMSSPVYTRTPDRALRPMTPPVNRPLDSSFSDVPQRSFQSSYGRGYARAAAVQSLPTPGPLADIEASKRSISQHGSYHGSRVSSQYGSGIFSQNFSQHGSGLHLPYASIGGTAPQLGESAAEIRSSNQELVLSNPASTQDPIEG</sequence>
<gene>
    <name evidence="2" type="ORF">IWX90DRAFT_436317</name>
</gene>
<feature type="region of interest" description="Disordered" evidence="1">
    <location>
        <begin position="292"/>
        <end position="335"/>
    </location>
</feature>
<dbReference type="EMBL" id="JBBWUH010000006">
    <property type="protein sequence ID" value="KAK8164221.1"/>
    <property type="molecule type" value="Genomic_DNA"/>
</dbReference>
<feature type="compositionally biased region" description="Basic and acidic residues" evidence="1">
    <location>
        <begin position="153"/>
        <end position="170"/>
    </location>
</feature>
<feature type="region of interest" description="Disordered" evidence="1">
    <location>
        <begin position="141"/>
        <end position="188"/>
    </location>
</feature>
<evidence type="ECO:0000313" key="3">
    <source>
        <dbReference type="Proteomes" id="UP001456524"/>
    </source>
</evidence>
<organism evidence="2 3">
    <name type="scientific">Phyllosticta citrichinensis</name>
    <dbReference type="NCBI Taxonomy" id="1130410"/>
    <lineage>
        <taxon>Eukaryota</taxon>
        <taxon>Fungi</taxon>
        <taxon>Dikarya</taxon>
        <taxon>Ascomycota</taxon>
        <taxon>Pezizomycotina</taxon>
        <taxon>Dothideomycetes</taxon>
        <taxon>Dothideomycetes incertae sedis</taxon>
        <taxon>Botryosphaeriales</taxon>
        <taxon>Phyllostictaceae</taxon>
        <taxon>Phyllosticta</taxon>
    </lineage>
</organism>
<dbReference type="Proteomes" id="UP001456524">
    <property type="component" value="Unassembled WGS sequence"/>
</dbReference>
<keyword evidence="3" id="KW-1185">Reference proteome</keyword>
<accession>A0ABR1XRN2</accession>
<protein>
    <submittedName>
        <fullName evidence="2">Uncharacterized protein</fullName>
    </submittedName>
</protein>
<feature type="region of interest" description="Disordered" evidence="1">
    <location>
        <begin position="400"/>
        <end position="442"/>
    </location>
</feature>
<reference evidence="2 3" key="1">
    <citation type="journal article" date="2022" name="G3 (Bethesda)">
        <title>Enemy or ally: a genomic approach to elucidate the lifestyle of Phyllosticta citrichinaensis.</title>
        <authorList>
            <person name="Buijs V.A."/>
            <person name="Groenewald J.Z."/>
            <person name="Haridas S."/>
            <person name="LaButti K.M."/>
            <person name="Lipzen A."/>
            <person name="Martin F.M."/>
            <person name="Barry K."/>
            <person name="Grigoriev I.V."/>
            <person name="Crous P.W."/>
            <person name="Seidl M.F."/>
        </authorList>
    </citation>
    <scope>NUCLEOTIDE SEQUENCE [LARGE SCALE GENOMIC DNA]</scope>
    <source>
        <strain evidence="2 3">CBS 129764</strain>
    </source>
</reference>
<feature type="compositionally biased region" description="Polar residues" evidence="1">
    <location>
        <begin position="324"/>
        <end position="335"/>
    </location>
</feature>
<evidence type="ECO:0000256" key="1">
    <source>
        <dbReference type="SAM" id="MobiDB-lite"/>
    </source>
</evidence>
<feature type="region of interest" description="Disordered" evidence="1">
    <location>
        <begin position="1"/>
        <end position="128"/>
    </location>
</feature>